<gene>
    <name evidence="3" type="ORF">B7P43_G09313</name>
</gene>
<keyword evidence="2" id="KW-0812">Transmembrane</keyword>
<dbReference type="OrthoDB" id="9625900at2759"/>
<feature type="region of interest" description="Disordered" evidence="1">
    <location>
        <begin position="365"/>
        <end position="436"/>
    </location>
</feature>
<feature type="compositionally biased region" description="Basic and acidic residues" evidence="1">
    <location>
        <begin position="380"/>
        <end position="402"/>
    </location>
</feature>
<dbReference type="EMBL" id="NEVH01000599">
    <property type="protein sequence ID" value="PNF43521.1"/>
    <property type="molecule type" value="Genomic_DNA"/>
</dbReference>
<feature type="region of interest" description="Disordered" evidence="1">
    <location>
        <begin position="531"/>
        <end position="885"/>
    </location>
</feature>
<feature type="compositionally biased region" description="Basic and acidic residues" evidence="1">
    <location>
        <begin position="320"/>
        <end position="342"/>
    </location>
</feature>
<comment type="caution">
    <text evidence="3">The sequence shown here is derived from an EMBL/GenBank/DDBJ whole genome shotgun (WGS) entry which is preliminary data.</text>
</comment>
<dbReference type="InParanoid" id="A0A2J7RRQ6"/>
<dbReference type="Proteomes" id="UP000235965">
    <property type="component" value="Unassembled WGS sequence"/>
</dbReference>
<reference evidence="3 4" key="1">
    <citation type="submission" date="2017-12" db="EMBL/GenBank/DDBJ databases">
        <title>Hemimetabolous genomes reveal molecular basis of termite eusociality.</title>
        <authorList>
            <person name="Harrison M.C."/>
            <person name="Jongepier E."/>
            <person name="Robertson H.M."/>
            <person name="Arning N."/>
            <person name="Bitard-Feildel T."/>
            <person name="Chao H."/>
            <person name="Childers C.P."/>
            <person name="Dinh H."/>
            <person name="Doddapaneni H."/>
            <person name="Dugan S."/>
            <person name="Gowin J."/>
            <person name="Greiner C."/>
            <person name="Han Y."/>
            <person name="Hu H."/>
            <person name="Hughes D.S.T."/>
            <person name="Huylmans A.-K."/>
            <person name="Kemena C."/>
            <person name="Kremer L.P.M."/>
            <person name="Lee S.L."/>
            <person name="Lopez-Ezquerra A."/>
            <person name="Mallet L."/>
            <person name="Monroy-Kuhn J.M."/>
            <person name="Moser A."/>
            <person name="Murali S.C."/>
            <person name="Muzny D.M."/>
            <person name="Otani S."/>
            <person name="Piulachs M.-D."/>
            <person name="Poelchau M."/>
            <person name="Qu J."/>
            <person name="Schaub F."/>
            <person name="Wada-Katsumata A."/>
            <person name="Worley K.C."/>
            <person name="Xie Q."/>
            <person name="Ylla G."/>
            <person name="Poulsen M."/>
            <person name="Gibbs R.A."/>
            <person name="Schal C."/>
            <person name="Richards S."/>
            <person name="Belles X."/>
            <person name="Korb J."/>
            <person name="Bornberg-Bauer E."/>
        </authorList>
    </citation>
    <scope>NUCLEOTIDE SEQUENCE [LARGE SCALE GENOMIC DNA]</scope>
    <source>
        <tissue evidence="3">Whole body</tissue>
    </source>
</reference>
<feature type="compositionally biased region" description="Basic and acidic residues" evidence="1">
    <location>
        <begin position="796"/>
        <end position="836"/>
    </location>
</feature>
<protein>
    <submittedName>
        <fullName evidence="3">Uncharacterized protein</fullName>
    </submittedName>
</protein>
<keyword evidence="2" id="KW-0472">Membrane</keyword>
<dbReference type="AlphaFoldDB" id="A0A2J7RRQ6"/>
<feature type="region of interest" description="Disordered" evidence="1">
    <location>
        <begin position="476"/>
        <end position="506"/>
    </location>
</feature>
<keyword evidence="2" id="KW-1133">Transmembrane helix</keyword>
<proteinExistence type="predicted"/>
<feature type="compositionally biased region" description="Polar residues" evidence="1">
    <location>
        <begin position="928"/>
        <end position="946"/>
    </location>
</feature>
<evidence type="ECO:0000256" key="1">
    <source>
        <dbReference type="SAM" id="MobiDB-lite"/>
    </source>
</evidence>
<feature type="compositionally biased region" description="Basic and acidic residues" evidence="1">
    <location>
        <begin position="531"/>
        <end position="650"/>
    </location>
</feature>
<evidence type="ECO:0000313" key="3">
    <source>
        <dbReference type="EMBL" id="PNF43521.1"/>
    </source>
</evidence>
<name>A0A2J7RRQ6_9NEOP</name>
<sequence length="1278" mass="146600">MHVKTEKKTSRFRINTGNLTGVNSDCLLLATAEEDLTVFHRLPDQHIGLGVYGSRKLGRLWIPFVVCYLLQNIFLMRKTRLIILPARCLAMIGFLLLYLACPILAEMSRGKPDRGLASSFQLEVLEHCASPPEDPGEGGCADSRNALAKMTRTVPPDNEHDNTCSTTDVFLLENTCTVDQRPAENVHGHSRQAKRYANASPRRLLAARSTDPTAAVVKIQAPRHQVKYRSLKRREVPDVELAVTSQQQGITTRTLLSVESAARIASERTDTVRRALSMEHDEPKETAKKLLSRRIPELEASRRMLAERQYPSRTVPDSRALVERDISRRQSRERQASRRTMERGMFQIDGSRRFTFERQSFRKLSADRRVSESDVSTRTSTERKSSLRTSTDHRMFEPDAARRSSVARQSERRMSTERRISEPAASRLSEKRESSRRLLTDRRMLEYSPYRRMSIERQSSRSLVSDRISKIRFESMASSERSFSGTRSSRSPTTDIRQDGSRKTRLGIRTLSEEIQGSRVSKERLYPERRSISRAVQPEERRHYAEKSFSRRNSLDEARRISAERLTPERNTGRSPERLASVRDSRISVERLTPERNTGRSPERLASVRDSRISAERLAPERNTGRSPERLTSVRDSRISAERLAPERNTRRSPQRMASVRDSRISVERLTPERNTRRSPERLASVRDSRISVERLTPERNTRRSPERLASVRDSRISVERLTPERNTRRSPERLTSVRDSRIYAERLTSERNARRSPERLASVRDPRISAERLTPERNTRRSPEHLASVRYSRISAERLTPERNTRRSPERLASVRDPRISAERLTPERNTRRSPESPTSVRHYKKFSAERLTSKRQSRRSTEVTSSVRDLTRNSPEQMVSARDSRRYAERLALVTNIRTVSVNRMAFGENSRRSVERSVSLRNSRQISTRSSRSADPTVTVLGTRSSAERSVSERDSRRSAERLAPVTISRVYTERVAFVRRSVGSWALGRDFRRGSTVPLAFEVDIRRSVERLANNINSRTSAQLVSQMESRKSVNYSSSLRKPDSLTSARKFRTSVERMSFVKMVNGRRSVLKQYSTDRFATKKLTARASNRAVFSERLVSQPEQVSIIRFTLKAPEHYSTNRMTNVRNTKLSYGHISNNQDLYQSFGLSERRFITMDNTTLKTESLLSIGLPLGTIQKSILNFMPAQYSSWTDKITEYVRCALATLTLFWPALTIWKGNALEYLTSLDVILGFSTKMDRFNSFFADKPTSNCAFVPDDLALIGSTKPAPAVMR</sequence>
<evidence type="ECO:0000313" key="4">
    <source>
        <dbReference type="Proteomes" id="UP000235965"/>
    </source>
</evidence>
<organism evidence="3 4">
    <name type="scientific">Cryptotermes secundus</name>
    <dbReference type="NCBI Taxonomy" id="105785"/>
    <lineage>
        <taxon>Eukaryota</taxon>
        <taxon>Metazoa</taxon>
        <taxon>Ecdysozoa</taxon>
        <taxon>Arthropoda</taxon>
        <taxon>Hexapoda</taxon>
        <taxon>Insecta</taxon>
        <taxon>Pterygota</taxon>
        <taxon>Neoptera</taxon>
        <taxon>Polyneoptera</taxon>
        <taxon>Dictyoptera</taxon>
        <taxon>Blattodea</taxon>
        <taxon>Blattoidea</taxon>
        <taxon>Termitoidae</taxon>
        <taxon>Kalotermitidae</taxon>
        <taxon>Cryptotermitinae</taxon>
        <taxon>Cryptotermes</taxon>
    </lineage>
</organism>
<feature type="transmembrane region" description="Helical" evidence="2">
    <location>
        <begin position="88"/>
        <end position="105"/>
    </location>
</feature>
<feature type="compositionally biased region" description="Low complexity" evidence="1">
    <location>
        <begin position="478"/>
        <end position="494"/>
    </location>
</feature>
<feature type="region of interest" description="Disordered" evidence="1">
    <location>
        <begin position="308"/>
        <end position="346"/>
    </location>
</feature>
<feature type="compositionally biased region" description="Basic and acidic residues" evidence="1">
    <location>
        <begin position="659"/>
        <end position="785"/>
    </location>
</feature>
<feature type="compositionally biased region" description="Basic and acidic residues" evidence="1">
    <location>
        <begin position="409"/>
        <end position="421"/>
    </location>
</feature>
<evidence type="ECO:0000256" key="2">
    <source>
        <dbReference type="SAM" id="Phobius"/>
    </source>
</evidence>
<dbReference type="STRING" id="105785.A0A2J7RRQ6"/>
<accession>A0A2J7RRQ6</accession>
<feature type="compositionally biased region" description="Basic and acidic residues" evidence="1">
    <location>
        <begin position="949"/>
        <end position="963"/>
    </location>
</feature>
<keyword evidence="4" id="KW-1185">Reference proteome</keyword>
<feature type="region of interest" description="Disordered" evidence="1">
    <location>
        <begin position="913"/>
        <end position="963"/>
    </location>
</feature>